<dbReference type="EMBL" id="NIDE01000008">
    <property type="protein sequence ID" value="OWK40567.1"/>
    <property type="molecule type" value="Genomic_DNA"/>
</dbReference>
<proteinExistence type="predicted"/>
<protein>
    <recommendedName>
        <fullName evidence="3">TIGR02996 domain-containing protein</fullName>
    </recommendedName>
</protein>
<reference evidence="2" key="1">
    <citation type="submission" date="2017-06" db="EMBL/GenBank/DDBJ databases">
        <title>Genome analysis of Fimbriiglobus ruber SP5, the first member of the order Planctomycetales with confirmed chitinolytic capability.</title>
        <authorList>
            <person name="Ravin N.V."/>
            <person name="Rakitin A.L."/>
            <person name="Ivanova A.A."/>
            <person name="Beletsky A.V."/>
            <person name="Kulichevskaya I.S."/>
            <person name="Mardanov A.V."/>
            <person name="Dedysh S.N."/>
        </authorList>
    </citation>
    <scope>NUCLEOTIDE SEQUENCE [LARGE SCALE GENOMIC DNA]</scope>
    <source>
        <strain evidence="2">SP5</strain>
    </source>
</reference>
<dbReference type="InterPro" id="IPR014338">
    <property type="entry name" value="CHP02996_rpt-companion-dom"/>
</dbReference>
<dbReference type="NCBIfam" id="TIGR02996">
    <property type="entry name" value="rpt_mate_G_obs"/>
    <property type="match status" value="1"/>
</dbReference>
<organism evidence="1 2">
    <name type="scientific">Fimbriiglobus ruber</name>
    <dbReference type="NCBI Taxonomy" id="1908690"/>
    <lineage>
        <taxon>Bacteria</taxon>
        <taxon>Pseudomonadati</taxon>
        <taxon>Planctomycetota</taxon>
        <taxon>Planctomycetia</taxon>
        <taxon>Gemmatales</taxon>
        <taxon>Gemmataceae</taxon>
        <taxon>Fimbriiglobus</taxon>
    </lineage>
</organism>
<accession>A0A225DWM9</accession>
<sequence>MTVAPAERAFLAAIAANRADDLPRLVYADWLEEQGRAARARFIRLQIEYAHLLGHTDRTHPSWRGVGAGETHPFAAEAGALLAGCRTELGGAIDGEPVSATLSWTEFMSAGDGPTAYFDRGFVRRLTGVSVSRLLPQFGAFLTDNPGLERVRFAWEDLYLLLHLGSTVEINVAGERTVFTGGERIHTALDRAQSLDPMAGLTAEFPGVQFEMGPRPDAPYRPHRPPTVAVGPTPPQVARARHRAAFLRTAVFPAEDADLTFLRCATCRRVELCVLLPRLEMAYRTRNFYSETICRDCLLLAREEAQRLAGENVFTSPG</sequence>
<dbReference type="Proteomes" id="UP000214646">
    <property type="component" value="Unassembled WGS sequence"/>
</dbReference>
<comment type="caution">
    <text evidence="1">The sequence shown here is derived from an EMBL/GenBank/DDBJ whole genome shotgun (WGS) entry which is preliminary data.</text>
</comment>
<evidence type="ECO:0000313" key="2">
    <source>
        <dbReference type="Proteomes" id="UP000214646"/>
    </source>
</evidence>
<gene>
    <name evidence="1" type="ORF">FRUB_05486</name>
</gene>
<keyword evidence="2" id="KW-1185">Reference proteome</keyword>
<evidence type="ECO:0008006" key="3">
    <source>
        <dbReference type="Google" id="ProtNLM"/>
    </source>
</evidence>
<dbReference type="RefSeq" id="WP_161967632.1">
    <property type="nucleotide sequence ID" value="NZ_NIDE01000008.1"/>
</dbReference>
<name>A0A225DWM9_9BACT</name>
<dbReference type="AlphaFoldDB" id="A0A225DWM9"/>
<evidence type="ECO:0000313" key="1">
    <source>
        <dbReference type="EMBL" id="OWK40567.1"/>
    </source>
</evidence>
<dbReference type="OrthoDB" id="304125at2"/>